<name>A0ABN2AGM1_9ACTN</name>
<keyword evidence="1" id="KW-0805">Transcription regulation</keyword>
<dbReference type="InterPro" id="IPR012925">
    <property type="entry name" value="TipAS_dom"/>
</dbReference>
<dbReference type="Gene3D" id="1.10.1660.10">
    <property type="match status" value="1"/>
</dbReference>
<evidence type="ECO:0000256" key="4">
    <source>
        <dbReference type="ARBA" id="ARBA00023163"/>
    </source>
</evidence>
<feature type="domain" description="HTH merR-type" evidence="6">
    <location>
        <begin position="4"/>
        <end position="73"/>
    </location>
</feature>
<dbReference type="Pfam" id="PF07739">
    <property type="entry name" value="TipAS"/>
    <property type="match status" value="1"/>
</dbReference>
<proteinExistence type="predicted"/>
<feature type="coiled-coil region" evidence="5">
    <location>
        <begin position="79"/>
        <end position="106"/>
    </location>
</feature>
<dbReference type="InterPro" id="IPR036244">
    <property type="entry name" value="TipA-like_antibiotic-bd"/>
</dbReference>
<evidence type="ECO:0000256" key="3">
    <source>
        <dbReference type="ARBA" id="ARBA00023159"/>
    </source>
</evidence>
<dbReference type="EMBL" id="BAAANC010000001">
    <property type="protein sequence ID" value="GAA1518163.1"/>
    <property type="molecule type" value="Genomic_DNA"/>
</dbReference>
<dbReference type="CDD" id="cd01106">
    <property type="entry name" value="HTH_TipAL-Mta"/>
    <property type="match status" value="1"/>
</dbReference>
<evidence type="ECO:0000313" key="8">
    <source>
        <dbReference type="Proteomes" id="UP001500363"/>
    </source>
</evidence>
<protein>
    <submittedName>
        <fullName evidence="7">MerR family transcriptional regulator</fullName>
    </submittedName>
</protein>
<dbReference type="Pfam" id="PF13411">
    <property type="entry name" value="MerR_1"/>
    <property type="match status" value="1"/>
</dbReference>
<evidence type="ECO:0000256" key="2">
    <source>
        <dbReference type="ARBA" id="ARBA00023125"/>
    </source>
</evidence>
<evidence type="ECO:0000259" key="6">
    <source>
        <dbReference type="PROSITE" id="PS50937"/>
    </source>
</evidence>
<dbReference type="InterPro" id="IPR000551">
    <property type="entry name" value="MerR-type_HTH_dom"/>
</dbReference>
<dbReference type="SUPFAM" id="SSF89082">
    <property type="entry name" value="Antibiotic binding domain of TipA-like multidrug resistance regulators"/>
    <property type="match status" value="1"/>
</dbReference>
<dbReference type="InterPro" id="IPR009061">
    <property type="entry name" value="DNA-bd_dom_put_sf"/>
</dbReference>
<evidence type="ECO:0000256" key="5">
    <source>
        <dbReference type="SAM" id="Coils"/>
    </source>
</evidence>
<keyword evidence="2" id="KW-0238">DNA-binding</keyword>
<keyword evidence="5" id="KW-0175">Coiled coil</keyword>
<dbReference type="PROSITE" id="PS50937">
    <property type="entry name" value="HTH_MERR_2"/>
    <property type="match status" value="1"/>
</dbReference>
<dbReference type="InterPro" id="IPR047057">
    <property type="entry name" value="MerR_fam"/>
</dbReference>
<evidence type="ECO:0000313" key="7">
    <source>
        <dbReference type="EMBL" id="GAA1518163.1"/>
    </source>
</evidence>
<organism evidence="7 8">
    <name type="scientific">Kribbella lupini</name>
    <dbReference type="NCBI Taxonomy" id="291602"/>
    <lineage>
        <taxon>Bacteria</taxon>
        <taxon>Bacillati</taxon>
        <taxon>Actinomycetota</taxon>
        <taxon>Actinomycetes</taxon>
        <taxon>Propionibacteriales</taxon>
        <taxon>Kribbellaceae</taxon>
        <taxon>Kribbella</taxon>
    </lineage>
</organism>
<dbReference type="PRINTS" id="PR00040">
    <property type="entry name" value="HTHMERR"/>
</dbReference>
<comment type="caution">
    <text evidence="7">The sequence shown here is derived from an EMBL/GenBank/DDBJ whole genome shotgun (WGS) entry which is preliminary data.</text>
</comment>
<reference evidence="7 8" key="1">
    <citation type="journal article" date="2019" name="Int. J. Syst. Evol. Microbiol.">
        <title>The Global Catalogue of Microorganisms (GCM) 10K type strain sequencing project: providing services to taxonomists for standard genome sequencing and annotation.</title>
        <authorList>
            <consortium name="The Broad Institute Genomics Platform"/>
            <consortium name="The Broad Institute Genome Sequencing Center for Infectious Disease"/>
            <person name="Wu L."/>
            <person name="Ma J."/>
        </authorList>
    </citation>
    <scope>NUCLEOTIDE SEQUENCE [LARGE SCALE GENOMIC DNA]</scope>
    <source>
        <strain evidence="7 8">JCM 14303</strain>
    </source>
</reference>
<dbReference type="SMART" id="SM00422">
    <property type="entry name" value="HTH_MERR"/>
    <property type="match status" value="1"/>
</dbReference>
<keyword evidence="8" id="KW-1185">Reference proteome</keyword>
<evidence type="ECO:0000256" key="1">
    <source>
        <dbReference type="ARBA" id="ARBA00023015"/>
    </source>
</evidence>
<dbReference type="SUPFAM" id="SSF46955">
    <property type="entry name" value="Putative DNA-binding domain"/>
    <property type="match status" value="1"/>
</dbReference>
<accession>A0ABN2AGM1</accession>
<keyword evidence="3" id="KW-0010">Activator</keyword>
<dbReference type="Proteomes" id="UP001500363">
    <property type="component" value="Unassembled WGS sequence"/>
</dbReference>
<gene>
    <name evidence="7" type="ORF">GCM10009741_17270</name>
</gene>
<dbReference type="RefSeq" id="WP_344171750.1">
    <property type="nucleotide sequence ID" value="NZ_BAAANC010000001.1"/>
</dbReference>
<dbReference type="PANTHER" id="PTHR30204">
    <property type="entry name" value="REDOX-CYCLING DRUG-SENSING TRANSCRIPTIONAL ACTIVATOR SOXR"/>
    <property type="match status" value="1"/>
</dbReference>
<dbReference type="Gene3D" id="1.10.490.50">
    <property type="entry name" value="Antibiotic binding domain of TipA-like multidrug resistance regulators"/>
    <property type="match status" value="1"/>
</dbReference>
<dbReference type="PROSITE" id="PS00552">
    <property type="entry name" value="HTH_MERR_1"/>
    <property type="match status" value="1"/>
</dbReference>
<sequence>MTDSLTIGGAASLVGISVRTLHHWDAIGLVVPSGRTPAGYRVYSDADIARIHRVLVYRELGIALSDIAAVLDDPAADPQEHLRRQRAELTDRIDRLQSMLKAVDRMLDAGGKGIRLTPEQQSEIFGATWRTEWVDEAEQRWSGTPQWTQYAERVATRTPADWQDLTAEIEAFNTDLATAFRAGTEPGSPAANTLAERHRATIAEHFDCTHAMQVCMVRTFTPEYYDHLEPGLTAYLQAVVNANATTHGIDPETARWQ</sequence>
<keyword evidence="4" id="KW-0804">Transcription</keyword>
<dbReference type="PANTHER" id="PTHR30204:SF90">
    <property type="entry name" value="HTH-TYPE TRANSCRIPTIONAL ACTIVATOR MTA"/>
    <property type="match status" value="1"/>
</dbReference>